<proteinExistence type="predicted"/>
<evidence type="ECO:0000313" key="1">
    <source>
        <dbReference type="EMBL" id="QZE15301.1"/>
    </source>
</evidence>
<gene>
    <name evidence="1" type="ORF">K4L44_05560</name>
</gene>
<dbReference type="EMBL" id="CP081303">
    <property type="protein sequence ID" value="QZE15301.1"/>
    <property type="molecule type" value="Genomic_DNA"/>
</dbReference>
<sequence>MKYTINIISVALLLLISSCKDYLDIVPDNLATIDNAFQTKYDAQRFLYTCYSFLPRSGQVNEDPALLCGDEVWMNDLVTQRGNQVARGYLSAINPEYNFWDGVNGGKGLFVAIRDCHIFYDKIGMVEELSSKERDEWIAEVKFLEAYYNWYLVRMYGPIPIIDDNHPVGIDLKETYVKRQNVDKCFAHIVSLIDEAIQKLPSIRRNEGEEYGRITKSIALAIKARILTTYASPLFNGNIDYTELQNKDGEKLFPSSYDETRWEVAATACKAAIDECEAASLRLYNMGDYISKYPLSDFTMRKMMMRNIIMDNANPEFIWGNTLSNVNDLQNQASPKFFSVQNYWMSNRYSVTMRIVDQFYSKNGVPISEDIDYEYSTRFDLTDVDASDYLFSKPNATTAKINLNRENRFYSTLGFNRGNWFGNGKTTDDTDTWYIEGMLGEASSVSNASAYNTTGYWAKKLISPENELNTDGSYTRTRYAFPIMRMADLYLLYAETLNESSGPSAEVYKYIDMIRSRAGLEGVVESWGKYSKIPSKPTTKTGLREIVHQEREIELALEGRRFWDLRRWKECESLMNNKVIKGWNVLSPNGDEGYYTLTNLYQQSFTIKDYFWPIREGNLNINPNLVQNIGWKN</sequence>
<organism evidence="1 2">
    <name type="scientific">Halosquirtibacter laminarini</name>
    <dbReference type="NCBI Taxonomy" id="3374600"/>
    <lineage>
        <taxon>Bacteria</taxon>
        <taxon>Pseudomonadati</taxon>
        <taxon>Bacteroidota</taxon>
        <taxon>Bacteroidia</taxon>
        <taxon>Marinilabiliales</taxon>
        <taxon>Prolixibacteraceae</taxon>
        <taxon>Halosquirtibacter</taxon>
    </lineage>
</organism>
<name>A0AC61NM10_9BACT</name>
<reference evidence="1" key="1">
    <citation type="submission" date="2021-08" db="EMBL/GenBank/DDBJ databases">
        <title>Novel anaerobic bacterium isolated from sea squirt in East Sea, Republic of Korea.</title>
        <authorList>
            <person name="Nguyen T.H."/>
            <person name="Li Z."/>
            <person name="Lee Y.-J."/>
            <person name="Ko J."/>
            <person name="Kim S.-G."/>
        </authorList>
    </citation>
    <scope>NUCLEOTIDE SEQUENCE</scope>
    <source>
        <strain evidence="1">KCTC 25031</strain>
    </source>
</reference>
<keyword evidence="2" id="KW-1185">Reference proteome</keyword>
<accession>A0AC61NM10</accession>
<evidence type="ECO:0000313" key="2">
    <source>
        <dbReference type="Proteomes" id="UP000826212"/>
    </source>
</evidence>
<dbReference type="Proteomes" id="UP000826212">
    <property type="component" value="Chromosome"/>
</dbReference>
<protein>
    <submittedName>
        <fullName evidence="1">RagB/SusD family nutrient uptake outer membrane protein</fullName>
    </submittedName>
</protein>